<protein>
    <submittedName>
        <fullName evidence="2">Uncharacterized protein</fullName>
    </submittedName>
</protein>
<gene>
    <name evidence="2" type="ORF">PRELSG_1004400</name>
</gene>
<organism evidence="2 3">
    <name type="scientific">Plasmodium relictum</name>
    <dbReference type="NCBI Taxonomy" id="85471"/>
    <lineage>
        <taxon>Eukaryota</taxon>
        <taxon>Sar</taxon>
        <taxon>Alveolata</taxon>
        <taxon>Apicomplexa</taxon>
        <taxon>Aconoidasida</taxon>
        <taxon>Haemosporida</taxon>
        <taxon>Plasmodiidae</taxon>
        <taxon>Plasmodium</taxon>
        <taxon>Plasmodium (Haemamoeba)</taxon>
    </lineage>
</organism>
<feature type="transmembrane region" description="Helical" evidence="1">
    <location>
        <begin position="135"/>
        <end position="156"/>
    </location>
</feature>
<keyword evidence="1" id="KW-1133">Transmembrane helix</keyword>
<accession>A0A1J1H630</accession>
<evidence type="ECO:0000256" key="1">
    <source>
        <dbReference type="SAM" id="Phobius"/>
    </source>
</evidence>
<evidence type="ECO:0000313" key="2">
    <source>
        <dbReference type="EMBL" id="CRH00390.1"/>
    </source>
</evidence>
<reference evidence="2 3" key="1">
    <citation type="submission" date="2015-04" db="EMBL/GenBank/DDBJ databases">
        <authorList>
            <consortium name="Pathogen Informatics"/>
        </authorList>
    </citation>
    <scope>NUCLEOTIDE SEQUENCE [LARGE SCALE GENOMIC DNA]</scope>
    <source>
        <strain evidence="2 3">SGS1</strain>
    </source>
</reference>
<dbReference type="GeneID" id="39736510"/>
<dbReference type="KEGG" id="prel:PRELSG_1004400"/>
<evidence type="ECO:0000313" key="3">
    <source>
        <dbReference type="Proteomes" id="UP000220158"/>
    </source>
</evidence>
<sequence length="174" mass="20338">MNKTCEFNKNDKKIYFRRNSREFNGSNESTETCFQEELCNDDGTVIINVEIEKKDGDTNYLSENNLKELKDISGESQCTNEEFIYNCFCNINKLSIKCVLRFFADCFSFICAVCIWGILDDIFILMAKDNIHAKLYYYLIFTVIFATITCSFNFYFSKCASKNNFIYDDVESKV</sequence>
<dbReference type="RefSeq" id="XP_028533393.1">
    <property type="nucleotide sequence ID" value="XM_028676955.1"/>
</dbReference>
<keyword evidence="3" id="KW-1185">Reference proteome</keyword>
<keyword evidence="1" id="KW-0472">Membrane</keyword>
<dbReference type="OrthoDB" id="385233at2759"/>
<keyword evidence="1" id="KW-0812">Transmembrane</keyword>
<dbReference type="EMBL" id="LN835305">
    <property type="protein sequence ID" value="CRH00390.1"/>
    <property type="molecule type" value="Genomic_DNA"/>
</dbReference>
<dbReference type="OMA" id="DCCSFLC"/>
<dbReference type="VEuPathDB" id="PlasmoDB:PRELSG_1004400"/>
<dbReference type="AlphaFoldDB" id="A0A1J1H630"/>
<proteinExistence type="predicted"/>
<name>A0A1J1H630_PLARL</name>
<dbReference type="Proteomes" id="UP000220158">
    <property type="component" value="Chromosome 10"/>
</dbReference>
<feature type="transmembrane region" description="Helical" evidence="1">
    <location>
        <begin position="98"/>
        <end position="119"/>
    </location>
</feature>